<dbReference type="AlphaFoldDB" id="A0AAQ3EPC4"/>
<evidence type="ECO:0000313" key="1">
    <source>
        <dbReference type="EMBL" id="WHM19864.1"/>
    </source>
</evidence>
<gene>
    <name evidence="1" type="ORF">QL281_13170</name>
</gene>
<accession>A0AAQ3EPC4</accession>
<dbReference type="Proteomes" id="UP001229422">
    <property type="component" value="Chromosome"/>
</dbReference>
<evidence type="ECO:0000313" key="2">
    <source>
        <dbReference type="Proteomes" id="UP001229422"/>
    </source>
</evidence>
<sequence length="67" mass="7807">MSKKETETVDIIKCPHCHHLMGYEDLIDVGDMSGNFDMKCERCKKDFNVDFTSMFYFTTTKKVEGTE</sequence>
<organism evidence="1 2">
    <name type="scientific">Bacillus subtilis</name>
    <dbReference type="NCBI Taxonomy" id="1423"/>
    <lineage>
        <taxon>Bacteria</taxon>
        <taxon>Bacillati</taxon>
        <taxon>Bacillota</taxon>
        <taxon>Bacilli</taxon>
        <taxon>Bacillales</taxon>
        <taxon>Bacillaceae</taxon>
        <taxon>Bacillus</taxon>
    </lineage>
</organism>
<proteinExistence type="predicted"/>
<dbReference type="EMBL" id="CP125292">
    <property type="protein sequence ID" value="WHM19864.1"/>
    <property type="molecule type" value="Genomic_DNA"/>
</dbReference>
<protein>
    <submittedName>
        <fullName evidence="1">Uncharacterized protein</fullName>
    </submittedName>
</protein>
<name>A0AAQ3EPC4_BACIU</name>
<dbReference type="RefSeq" id="WP_283009862.1">
    <property type="nucleotide sequence ID" value="NZ_CP125292.1"/>
</dbReference>
<reference evidence="1" key="1">
    <citation type="submission" date="2023-05" db="EMBL/GenBank/DDBJ databases">
        <title>Complete genome sequence of Bacillus subtilis SRCM117797 isolated from Soybean paste.</title>
        <authorList>
            <person name="Abraha H.B."/>
            <person name="Kim K.-P."/>
            <person name="Ryu M.-S."/>
            <person name="Jeong D.-Y."/>
        </authorList>
    </citation>
    <scope>NUCLEOTIDE SEQUENCE</scope>
    <source>
        <strain evidence="1">SRCM117797</strain>
    </source>
</reference>